<sequence>MTEVKVNKWALKYYRPLTNEVMLAIMDEVKAHIAGSGNKTVLSSRDEAYALASRFDGVLYRPFFKQRPMRILGAIIDRCGEAHNEKVLERLYIGKEFIDQWGQVFKIPPEDVIKEYITPLLRLHILKPSDRPEYLYRVGMEFFHLVGPLAQFRAALVDPEKYREMRAVVNGILSIYVVAHAVKSKIHGESARIPWFLRLSMLYTLSGLEPRVAQIRIRDILELERINYVDKYFVHEKGLPVELWRSIREEAFEFMDRNKVIEDVTSEGYKLNDIWIRMHEEGVRRYVQRLLRRYRGF</sequence>
<dbReference type="RefSeq" id="WP_125670601.1">
    <property type="nucleotide sequence ID" value="NZ_RCOS01000047.1"/>
</dbReference>
<gene>
    <name evidence="1" type="ORF">D6D85_03160</name>
    <name evidence="2" type="ORF">EF810_05090</name>
</gene>
<accession>A0A3R9X772</accession>
<dbReference type="AlphaFoldDB" id="A0A3R9X772"/>
<reference evidence="2 4" key="2">
    <citation type="journal article" date="2019" name="Nat. Microbiol.">
        <title>Wide diversity of methane and short-chain alkane metabolisms in uncultured archaea.</title>
        <authorList>
            <person name="Borrel G."/>
            <person name="Adam P.S."/>
            <person name="McKay L.J."/>
            <person name="Chen L.X."/>
            <person name="Sierra-Garcia I.N."/>
            <person name="Sieber C.M."/>
            <person name="Letourneur Q."/>
            <person name="Ghozlane A."/>
            <person name="Andersen G.L."/>
            <person name="Li W.J."/>
            <person name="Hallam S.J."/>
            <person name="Muyzer G."/>
            <person name="de Oliveira V.M."/>
            <person name="Inskeep W.P."/>
            <person name="Banfield J.F."/>
            <person name="Gribaldo S."/>
        </authorList>
    </citation>
    <scope>NUCLEOTIDE SEQUENCE [LARGE SCALE GENOMIC DNA]</scope>
    <source>
        <strain evidence="2">NM4</strain>
    </source>
</reference>
<evidence type="ECO:0000313" key="4">
    <source>
        <dbReference type="Proteomes" id="UP000316217"/>
    </source>
</evidence>
<dbReference type="Proteomes" id="UP000316217">
    <property type="component" value="Unassembled WGS sequence"/>
</dbReference>
<dbReference type="EMBL" id="RCOS01000047">
    <property type="protein sequence ID" value="RSN76956.1"/>
    <property type="molecule type" value="Genomic_DNA"/>
</dbReference>
<name>A0A3R9X772_9CREN</name>
<organism evidence="1 3">
    <name type="scientific">Candidatus Methanodesulfokora washburnensis</name>
    <dbReference type="NCBI Taxonomy" id="2478471"/>
    <lineage>
        <taxon>Archaea</taxon>
        <taxon>Thermoproteota</taxon>
        <taxon>Candidatus Korarchaeia</taxon>
        <taxon>Candidatus Korarchaeia incertae sedis</taxon>
        <taxon>Candidatus Methanodesulfokora</taxon>
    </lineage>
</organism>
<protein>
    <submittedName>
        <fullName evidence="1">Uncharacterized protein</fullName>
    </submittedName>
</protein>
<reference evidence="1 3" key="1">
    <citation type="submission" date="2018-10" db="EMBL/GenBank/DDBJ databases">
        <title>Co-occurring genomic capacity for anaerobic methane metabolism and dissimilatory sulfite reduction discovered in the Korarchaeota.</title>
        <authorList>
            <person name="Mckay L.J."/>
            <person name="Dlakic M."/>
            <person name="Fields M.W."/>
            <person name="Delmont T.O."/>
            <person name="Eren A.M."/>
            <person name="Jay Z.J."/>
            <person name="Klingelsmith K.B."/>
            <person name="Rusch D.B."/>
            <person name="Inskeep W.P."/>
        </authorList>
    </citation>
    <scope>NUCLEOTIDE SEQUENCE [LARGE SCALE GENOMIC DNA]</scope>
    <source>
        <strain evidence="1 3">MDKW</strain>
    </source>
</reference>
<evidence type="ECO:0000313" key="3">
    <source>
        <dbReference type="Proteomes" id="UP000277582"/>
    </source>
</evidence>
<evidence type="ECO:0000313" key="2">
    <source>
        <dbReference type="EMBL" id="RZN61259.1"/>
    </source>
</evidence>
<dbReference type="EMBL" id="RXII01000078">
    <property type="protein sequence ID" value="RZN61259.1"/>
    <property type="molecule type" value="Genomic_DNA"/>
</dbReference>
<keyword evidence="3" id="KW-1185">Reference proteome</keyword>
<dbReference type="Proteomes" id="UP000277582">
    <property type="component" value="Unassembled WGS sequence"/>
</dbReference>
<proteinExistence type="predicted"/>
<comment type="caution">
    <text evidence="1">The sequence shown here is derived from an EMBL/GenBank/DDBJ whole genome shotgun (WGS) entry which is preliminary data.</text>
</comment>
<evidence type="ECO:0000313" key="1">
    <source>
        <dbReference type="EMBL" id="RSN76956.1"/>
    </source>
</evidence>